<sequence>MTYRDPSGSDGSVGPVADETARLRPVAETGAADATAQLAAVTSAPPVGGPESPAFAAPTGHTAPSMSPTPEGADPAVPVRRPGRGKHVRPVTHLPLRIAAVVLLVLVVVVGVTVTVLRDTDPDTVQVENEVQADTPGRVATPGTRAEDQEDAAALARQREETLAAARNRAADKAASAQQAAAETAERAAEARETRAEEEGTSGAPVPTAPVDCGTYSGAKNTGCALLSEYGFPTSEMTCLEKLWMKESGWRFDAENPSSGAYGIPQALPGDKMSSVADDWRTNPATQIRWGLGYIKNRYDTPCGAWNYFQNNGHY</sequence>
<dbReference type="SUPFAM" id="SSF53955">
    <property type="entry name" value="Lysozyme-like"/>
    <property type="match status" value="1"/>
</dbReference>
<accession>A0ABP6T882</accession>
<dbReference type="EMBL" id="BAAAYN010000050">
    <property type="protein sequence ID" value="GAA3395770.1"/>
    <property type="molecule type" value="Genomic_DNA"/>
</dbReference>
<evidence type="ECO:0000313" key="3">
    <source>
        <dbReference type="EMBL" id="GAA3395770.1"/>
    </source>
</evidence>
<protein>
    <recommendedName>
        <fullName evidence="5">Transglycosylase SLT domain-containing protein</fullName>
    </recommendedName>
</protein>
<dbReference type="RefSeq" id="WP_345732568.1">
    <property type="nucleotide sequence ID" value="NZ_BAAAYN010000050.1"/>
</dbReference>
<feature type="compositionally biased region" description="Low complexity" evidence="1">
    <location>
        <begin position="163"/>
        <end position="183"/>
    </location>
</feature>
<proteinExistence type="predicted"/>
<feature type="transmembrane region" description="Helical" evidence="2">
    <location>
        <begin position="94"/>
        <end position="117"/>
    </location>
</feature>
<evidence type="ECO:0000313" key="4">
    <source>
        <dbReference type="Proteomes" id="UP001501676"/>
    </source>
</evidence>
<dbReference type="Proteomes" id="UP001501676">
    <property type="component" value="Unassembled WGS sequence"/>
</dbReference>
<feature type="compositionally biased region" description="Low complexity" evidence="1">
    <location>
        <begin position="27"/>
        <end position="44"/>
    </location>
</feature>
<evidence type="ECO:0000256" key="2">
    <source>
        <dbReference type="SAM" id="Phobius"/>
    </source>
</evidence>
<dbReference type="InterPro" id="IPR023346">
    <property type="entry name" value="Lysozyme-like_dom_sf"/>
</dbReference>
<evidence type="ECO:0008006" key="5">
    <source>
        <dbReference type="Google" id="ProtNLM"/>
    </source>
</evidence>
<evidence type="ECO:0000256" key="1">
    <source>
        <dbReference type="SAM" id="MobiDB-lite"/>
    </source>
</evidence>
<keyword evidence="4" id="KW-1185">Reference proteome</keyword>
<feature type="region of interest" description="Disordered" evidence="1">
    <location>
        <begin position="127"/>
        <end position="211"/>
    </location>
</feature>
<organism evidence="3 4">
    <name type="scientific">Cryptosporangium minutisporangium</name>
    <dbReference type="NCBI Taxonomy" id="113569"/>
    <lineage>
        <taxon>Bacteria</taxon>
        <taxon>Bacillati</taxon>
        <taxon>Actinomycetota</taxon>
        <taxon>Actinomycetes</taxon>
        <taxon>Cryptosporangiales</taxon>
        <taxon>Cryptosporangiaceae</taxon>
        <taxon>Cryptosporangium</taxon>
    </lineage>
</organism>
<keyword evidence="2" id="KW-1133">Transmembrane helix</keyword>
<gene>
    <name evidence="3" type="ORF">GCM10020369_70040</name>
</gene>
<feature type="compositionally biased region" description="Basic and acidic residues" evidence="1">
    <location>
        <begin position="184"/>
        <end position="198"/>
    </location>
</feature>
<comment type="caution">
    <text evidence="3">The sequence shown here is derived from an EMBL/GenBank/DDBJ whole genome shotgun (WGS) entry which is preliminary data.</text>
</comment>
<feature type="region of interest" description="Disordered" evidence="1">
    <location>
        <begin position="1"/>
        <end position="86"/>
    </location>
</feature>
<keyword evidence="2" id="KW-0812">Transmembrane</keyword>
<keyword evidence="2" id="KW-0472">Membrane</keyword>
<reference evidence="4" key="1">
    <citation type="journal article" date="2019" name="Int. J. Syst. Evol. Microbiol.">
        <title>The Global Catalogue of Microorganisms (GCM) 10K type strain sequencing project: providing services to taxonomists for standard genome sequencing and annotation.</title>
        <authorList>
            <consortium name="The Broad Institute Genomics Platform"/>
            <consortium name="The Broad Institute Genome Sequencing Center for Infectious Disease"/>
            <person name="Wu L."/>
            <person name="Ma J."/>
        </authorList>
    </citation>
    <scope>NUCLEOTIDE SEQUENCE [LARGE SCALE GENOMIC DNA]</scope>
    <source>
        <strain evidence="4">JCM 9458</strain>
    </source>
</reference>
<name>A0ABP6T882_9ACTN</name>